<evidence type="ECO:0000313" key="1">
    <source>
        <dbReference type="EMBL" id="EGY23327.1"/>
    </source>
</evidence>
<organism evidence="1 2">
    <name type="scientific">Verticillium dahliae (strain VdLs.17 / ATCC MYA-4575 / FGSC 10137)</name>
    <name type="common">Verticillium wilt</name>
    <dbReference type="NCBI Taxonomy" id="498257"/>
    <lineage>
        <taxon>Eukaryota</taxon>
        <taxon>Fungi</taxon>
        <taxon>Dikarya</taxon>
        <taxon>Ascomycota</taxon>
        <taxon>Pezizomycotina</taxon>
        <taxon>Sordariomycetes</taxon>
        <taxon>Hypocreomycetidae</taxon>
        <taxon>Glomerellales</taxon>
        <taxon>Plectosphaerellaceae</taxon>
        <taxon>Verticillium</taxon>
    </lineage>
</organism>
<gene>
    <name evidence="1" type="ORF">VDAG_04765</name>
</gene>
<dbReference type="EMBL" id="DS572702">
    <property type="protein sequence ID" value="EGY23327.1"/>
    <property type="molecule type" value="Genomic_DNA"/>
</dbReference>
<proteinExistence type="predicted"/>
<dbReference type="KEGG" id="vda:VDAG_04765"/>
<evidence type="ECO:0000313" key="2">
    <source>
        <dbReference type="Proteomes" id="UP000001611"/>
    </source>
</evidence>
<accession>G2X428</accession>
<name>G2X428_VERDV</name>
<dbReference type="OrthoDB" id="26149at2759"/>
<protein>
    <recommendedName>
        <fullName evidence="3">Copper transport protein 86</fullName>
    </recommendedName>
</protein>
<dbReference type="STRING" id="498257.G2X428"/>
<dbReference type="Gene3D" id="1.25.10.10">
    <property type="entry name" value="Leucine-rich Repeat Variant"/>
    <property type="match status" value="1"/>
</dbReference>
<dbReference type="PANTHER" id="PTHR10957">
    <property type="entry name" value="RAP1 GTPASE-GDP DISSOCIATION STIMULATOR 1"/>
    <property type="match status" value="1"/>
</dbReference>
<dbReference type="RefSeq" id="XP_009652664.1">
    <property type="nucleotide sequence ID" value="XM_009654369.1"/>
</dbReference>
<reference evidence="1 2" key="1">
    <citation type="submission" date="2008-03" db="EMBL/GenBank/DDBJ databases">
        <title>The Genome Sequence of Verticillium dahliae VdLs.17.</title>
        <authorList>
            <consortium name="The Broad Institute Genome Sequencing Platform"/>
            <person name="Ma L.-J.J."/>
            <person name="Klosterman S.J."/>
            <person name="Subbarao K."/>
            <person name="Dobinson K."/>
            <person name="Veronese P."/>
            <person name="Kang S."/>
            <person name="Gold S.E."/>
            <person name="Young S."/>
            <person name="Jaffe D."/>
            <person name="Gnerre S."/>
            <person name="Berlin A."/>
            <person name="Heiman D."/>
            <person name="Hepburn T."/>
            <person name="Sykes S."/>
            <person name="Alvarado L."/>
            <person name="Kodira C.D."/>
            <person name="Lander E."/>
            <person name="Galagan J."/>
            <person name="Nusbaum C."/>
            <person name="Birren B."/>
        </authorList>
    </citation>
    <scope>NUCLEOTIDE SEQUENCE [LARGE SCALE GENOMIC DNA]</scope>
    <source>
        <strain evidence="2">VdLs.17 / ATCC MYA-4575 / FGSC 10137</strain>
    </source>
</reference>
<dbReference type="Proteomes" id="UP000001611">
    <property type="component" value="Chromosome 3"/>
</dbReference>
<dbReference type="InParanoid" id="G2X428"/>
<dbReference type="AlphaFoldDB" id="G2X428"/>
<dbReference type="InterPro" id="IPR011989">
    <property type="entry name" value="ARM-like"/>
</dbReference>
<dbReference type="InterPro" id="IPR016024">
    <property type="entry name" value="ARM-type_fold"/>
</dbReference>
<dbReference type="SUPFAM" id="SSF48371">
    <property type="entry name" value="ARM repeat"/>
    <property type="match status" value="1"/>
</dbReference>
<dbReference type="eggNOG" id="KOG4500">
    <property type="taxonomic scope" value="Eukaryota"/>
</dbReference>
<dbReference type="InterPro" id="IPR040144">
    <property type="entry name" value="RAP1GDS1"/>
</dbReference>
<sequence length="425" mass="45977">MENLHQNVIPQAVDELVTPGDHQQHTTAAANILTASEIDSLLQNWTHDNTGQLVRNQAGGDAALLPDPDRLRRTRALGDVLHTVQQLWYAGSEEIDAVAQILANGSRTASWRLPLGDSAVFDFFLGILAVDTIRQSLKLQILRLAGNCCADADENRARVVSSNHMPALLAQLEDDSLLPFAIQVIHNVMMDYESTQLAALNAGLSAKLVDLLASPRFAHCQHLLGMIGTIFEMLVGHPSGRSLLPADFHQVYDLSSPIFQTFQSWLRPCIRAAGLGPARRRPKFGVLRSEAWFVFALMARSEDGAGVVSKVLAVPGAWEALVESITGRREGEERSAETAEERGEVTISTDAASVVDGLQPQQVDPQQAEGMARVDRENGLVLVSELVKHAGGDFPAARRAALGEMLKEGGELVAEGRKDDGAKEG</sequence>
<evidence type="ECO:0008006" key="3">
    <source>
        <dbReference type="Google" id="ProtNLM"/>
    </source>
</evidence>
<keyword evidence="2" id="KW-1185">Reference proteome</keyword>
<dbReference type="OMA" id="KTECART"/>
<dbReference type="GO" id="GO:0005085">
    <property type="term" value="F:guanyl-nucleotide exchange factor activity"/>
    <property type="evidence" value="ECO:0007669"/>
    <property type="project" value="InterPro"/>
</dbReference>
<dbReference type="HOGENOM" id="CLU_660900_0_0_1"/>
<dbReference type="GeneID" id="20706228"/>